<reference evidence="2" key="1">
    <citation type="journal article" date="2014" name="Nat. Genet.">
        <title>Genome of the human hookworm Necator americanus.</title>
        <authorList>
            <person name="Tang Y.T."/>
            <person name="Gao X."/>
            <person name="Rosa B.A."/>
            <person name="Abubucker S."/>
            <person name="Hallsworth-Pepin K."/>
            <person name="Martin J."/>
            <person name="Tyagi R."/>
            <person name="Heizer E."/>
            <person name="Zhang X."/>
            <person name="Bhonagiri-Palsikar V."/>
            <person name="Minx P."/>
            <person name="Warren W.C."/>
            <person name="Wang Q."/>
            <person name="Zhan B."/>
            <person name="Hotez P.J."/>
            <person name="Sternberg P.W."/>
            <person name="Dougall A."/>
            <person name="Gaze S.T."/>
            <person name="Mulvenna J."/>
            <person name="Sotillo J."/>
            <person name="Ranganathan S."/>
            <person name="Rabelo E.M."/>
            <person name="Wilson R.K."/>
            <person name="Felgner P.L."/>
            <person name="Bethony J."/>
            <person name="Hawdon J.M."/>
            <person name="Gasser R.B."/>
            <person name="Loukas A."/>
            <person name="Mitreva M."/>
        </authorList>
    </citation>
    <scope>NUCLEOTIDE SEQUENCE [LARGE SCALE GENOMIC DNA]</scope>
</reference>
<proteinExistence type="predicted"/>
<dbReference type="AlphaFoldDB" id="W2TU29"/>
<dbReference type="EMBL" id="KI657769">
    <property type="protein sequence ID" value="ETN85278.1"/>
    <property type="molecule type" value="Genomic_DNA"/>
</dbReference>
<sequence length="63" mass="6869">MHSSFFCSVVITITGADDEFARWPWTAAVINNARPSTCGVVGQYATPIDLRTEDCYNLGTINA</sequence>
<keyword evidence="2" id="KW-1185">Reference proteome</keyword>
<evidence type="ECO:0000313" key="1">
    <source>
        <dbReference type="EMBL" id="ETN85278.1"/>
    </source>
</evidence>
<protein>
    <submittedName>
        <fullName evidence="1">Uncharacterized protein</fullName>
    </submittedName>
</protein>
<gene>
    <name evidence="1" type="ORF">NECAME_16836</name>
</gene>
<evidence type="ECO:0000313" key="2">
    <source>
        <dbReference type="Proteomes" id="UP000053676"/>
    </source>
</evidence>
<organism evidence="1 2">
    <name type="scientific">Necator americanus</name>
    <name type="common">Human hookworm</name>
    <dbReference type="NCBI Taxonomy" id="51031"/>
    <lineage>
        <taxon>Eukaryota</taxon>
        <taxon>Metazoa</taxon>
        <taxon>Ecdysozoa</taxon>
        <taxon>Nematoda</taxon>
        <taxon>Chromadorea</taxon>
        <taxon>Rhabditida</taxon>
        <taxon>Rhabditina</taxon>
        <taxon>Rhabditomorpha</taxon>
        <taxon>Strongyloidea</taxon>
        <taxon>Ancylostomatidae</taxon>
        <taxon>Bunostominae</taxon>
        <taxon>Necator</taxon>
    </lineage>
</organism>
<accession>W2TU29</accession>
<dbReference type="Proteomes" id="UP000053676">
    <property type="component" value="Unassembled WGS sequence"/>
</dbReference>
<name>W2TU29_NECAM</name>
<dbReference type="OrthoDB" id="6380161at2759"/>
<dbReference type="KEGG" id="nai:NECAME_16836"/>